<keyword evidence="2" id="KW-1133">Transmembrane helix</keyword>
<feature type="transmembrane region" description="Helical" evidence="2">
    <location>
        <begin position="275"/>
        <end position="297"/>
    </location>
</feature>
<dbReference type="Proteomes" id="UP000677457">
    <property type="component" value="Unassembled WGS sequence"/>
</dbReference>
<feature type="transmembrane region" description="Helical" evidence="2">
    <location>
        <begin position="328"/>
        <end position="348"/>
    </location>
</feature>
<name>A0ABQ4JVJ4_SALAC</name>
<feature type="transmembrane region" description="Helical" evidence="2">
    <location>
        <begin position="247"/>
        <end position="269"/>
    </location>
</feature>
<reference evidence="3 4" key="1">
    <citation type="submission" date="2021-03" db="EMBL/GenBank/DDBJ databases">
        <title>Whole genome shotgun sequence of Salinispora arenicola NBRC 105043.</title>
        <authorList>
            <person name="Komaki H."/>
            <person name="Tamura T."/>
        </authorList>
    </citation>
    <scope>NUCLEOTIDE SEQUENCE [LARGE SCALE GENOMIC DNA]</scope>
    <source>
        <strain evidence="3 4">NBRC 105043</strain>
    </source>
</reference>
<evidence type="ECO:0000256" key="1">
    <source>
        <dbReference type="SAM" id="MobiDB-lite"/>
    </source>
</evidence>
<dbReference type="PANTHER" id="PTHR36840">
    <property type="entry name" value="BLL5714 PROTEIN"/>
    <property type="match status" value="1"/>
</dbReference>
<protein>
    <submittedName>
        <fullName evidence="3">Low temperature requirement protein A</fullName>
    </submittedName>
</protein>
<keyword evidence="2" id="KW-0812">Transmembrane</keyword>
<dbReference type="EMBL" id="BOQM01000022">
    <property type="protein sequence ID" value="GIM86128.1"/>
    <property type="molecule type" value="Genomic_DNA"/>
</dbReference>
<dbReference type="Pfam" id="PF06772">
    <property type="entry name" value="LtrA"/>
    <property type="match status" value="1"/>
</dbReference>
<feature type="transmembrane region" description="Helical" evidence="2">
    <location>
        <begin position="213"/>
        <end position="235"/>
    </location>
</feature>
<evidence type="ECO:0000313" key="3">
    <source>
        <dbReference type="EMBL" id="GIM86128.1"/>
    </source>
</evidence>
<feature type="transmembrane region" description="Helical" evidence="2">
    <location>
        <begin position="181"/>
        <end position="201"/>
    </location>
</feature>
<feature type="transmembrane region" description="Helical" evidence="2">
    <location>
        <begin position="85"/>
        <end position="107"/>
    </location>
</feature>
<feature type="transmembrane region" description="Helical" evidence="2">
    <location>
        <begin position="395"/>
        <end position="411"/>
    </location>
</feature>
<keyword evidence="2" id="KW-0472">Membrane</keyword>
<accession>A0ABQ4JVJ4</accession>
<dbReference type="PANTHER" id="PTHR36840:SF1">
    <property type="entry name" value="BLL5714 PROTEIN"/>
    <property type="match status" value="1"/>
</dbReference>
<gene>
    <name evidence="3" type="ORF">Sar04_28640</name>
</gene>
<feature type="transmembrane region" description="Helical" evidence="2">
    <location>
        <begin position="146"/>
        <end position="169"/>
    </location>
</feature>
<evidence type="ECO:0000256" key="2">
    <source>
        <dbReference type="SAM" id="Phobius"/>
    </source>
</evidence>
<feature type="transmembrane region" description="Helical" evidence="2">
    <location>
        <begin position="368"/>
        <end position="388"/>
    </location>
</feature>
<comment type="caution">
    <text evidence="3">The sequence shown here is derived from an EMBL/GenBank/DDBJ whole genome shotgun (WGS) entry which is preliminary data.</text>
</comment>
<organism evidence="3 4">
    <name type="scientific">Salinispora arenicola</name>
    <dbReference type="NCBI Taxonomy" id="168697"/>
    <lineage>
        <taxon>Bacteria</taxon>
        <taxon>Bacillati</taxon>
        <taxon>Actinomycetota</taxon>
        <taxon>Actinomycetes</taxon>
        <taxon>Micromonosporales</taxon>
        <taxon>Micromonosporaceae</taxon>
        <taxon>Salinispora</taxon>
    </lineage>
</organism>
<feature type="transmembrane region" description="Helical" evidence="2">
    <location>
        <begin position="119"/>
        <end position="140"/>
    </location>
</feature>
<feature type="transmembrane region" description="Helical" evidence="2">
    <location>
        <begin position="60"/>
        <end position="79"/>
    </location>
</feature>
<evidence type="ECO:0000313" key="4">
    <source>
        <dbReference type="Proteomes" id="UP000677457"/>
    </source>
</evidence>
<keyword evidence="4" id="KW-1185">Reference proteome</keyword>
<proteinExistence type="predicted"/>
<sequence>MNRRHAVGAARREPPRPGPEAAYEGRNGWENTQVEHKNRVRWSPAVQPGAPGSRTTRLELFYDLVFVFAFLNVTELAAVDLSMPVLLRCLLALALLWWCWVGFAALGNVIRVDQGSVPLVGFVTTAAVFVLALSIPSAFAEVPDGLAGPLVFAVCYFVVRVLQVGVFGWVARSDPKLRRRLLLLLAPAVTATALLVAAALVPQRLADGDAERLLRLAFWVAAVGAEYGAGLGVRGSVTSAAHLAERYGLIVLIALGESIISLGLGPNLAADSLPLTAPVVMAAVVGIAVIAVLWWAYFDSLAVGMEHALYRTRDPGARRRLARNAYTYLHLPLVAGIILFALALKRMLHDLADPWTPAWGLPLPVIEALSLYGGVITYLVTLVVLGAVAQRNLRWPPVTAVVLLIPLIPLSHRLPGLIALVLLAAVCLLLLVVQFIVDAPNRHRVRETALREQLATEAEQTEWRGRNL</sequence>
<dbReference type="InterPro" id="IPR010640">
    <property type="entry name" value="Low_temperature_requirement_A"/>
</dbReference>
<feature type="region of interest" description="Disordered" evidence="1">
    <location>
        <begin position="1"/>
        <end position="27"/>
    </location>
</feature>
<feature type="transmembrane region" description="Helical" evidence="2">
    <location>
        <begin position="417"/>
        <end position="437"/>
    </location>
</feature>